<reference evidence="3" key="2">
    <citation type="submission" date="2011-02" db="EMBL/GenBank/DDBJ databases">
        <title>The complete genome of Syntrophobotulus glycolicus DSM 8271.</title>
        <authorList>
            <person name="Lucas S."/>
            <person name="Copeland A."/>
            <person name="Lapidus A."/>
            <person name="Bruce D."/>
            <person name="Goodwin L."/>
            <person name="Pitluck S."/>
            <person name="Kyrpides N."/>
            <person name="Mavromatis K."/>
            <person name="Pagani I."/>
            <person name="Ivanova N."/>
            <person name="Mikhailova N."/>
            <person name="Chertkov O."/>
            <person name="Held B."/>
            <person name="Detter J.C."/>
            <person name="Tapia R."/>
            <person name="Han C."/>
            <person name="Land M."/>
            <person name="Hauser L."/>
            <person name="Markowitz V."/>
            <person name="Cheng J.-F."/>
            <person name="Hugenholtz P."/>
            <person name="Woyke T."/>
            <person name="Wu D."/>
            <person name="Spring S."/>
            <person name="Schroeder M."/>
            <person name="Brambilla E."/>
            <person name="Klenk H.-P."/>
            <person name="Eisen J.A."/>
        </authorList>
    </citation>
    <scope>NUCLEOTIDE SEQUENCE [LARGE SCALE GENOMIC DNA]</scope>
    <source>
        <strain evidence="3">DSM 8271 / FlGlyR</strain>
    </source>
</reference>
<evidence type="ECO:0000313" key="2">
    <source>
        <dbReference type="EMBL" id="ADY54938.1"/>
    </source>
</evidence>
<organism evidence="2 3">
    <name type="scientific">Syntrophobotulus glycolicus (strain DSM 8271 / FlGlyR)</name>
    <dbReference type="NCBI Taxonomy" id="645991"/>
    <lineage>
        <taxon>Bacteria</taxon>
        <taxon>Bacillati</taxon>
        <taxon>Bacillota</taxon>
        <taxon>Clostridia</taxon>
        <taxon>Eubacteriales</taxon>
        <taxon>Desulfitobacteriaceae</taxon>
        <taxon>Syntrophobotulus</taxon>
    </lineage>
</organism>
<dbReference type="CDD" id="cd05252">
    <property type="entry name" value="CDP_GD_SDR_e"/>
    <property type="match status" value="1"/>
</dbReference>
<dbReference type="EC" id="4.2.1.45" evidence="2"/>
<dbReference type="STRING" id="645991.Sgly_0574"/>
<accession>F0SZD3</accession>
<sequence>MFDISFWKGRKVLITGHTGFKGSWLASILLDAGALVSGYSLFPPTKPNLFGLLKLAKNMYSIQGDVRDLDKLKKVFFEAGPDIVFHLAAQPLVRESYRNPVNTYDTNIMGTVNILECTRLYGKVRSFVNVTTDKVYENDESNRVYKENDRLCGHDPYSNSKSCSELVTYSYVHSFFNNDDSTAISTARSGNVIGGGDFSPDRIIPDCVRAAQKHEDIVVRNPHSIRPYQHVLECLSGYLLLAQKQYENKEKYEGSYNFGPDTRDCVTTATLVDLFCKQWGEGQKWKNLNDNGPYEASFLRLDSTKAKSLLNWETTWNIKKALNMTGDWYKALANGQEIEKLTQMQFRAFLSAFKEVKRNKAHLEVG</sequence>
<dbReference type="InterPro" id="IPR013445">
    <property type="entry name" value="CDP_4_6_deHydtase"/>
</dbReference>
<dbReference type="EMBL" id="CP002547">
    <property type="protein sequence ID" value="ADY54938.1"/>
    <property type="molecule type" value="Genomic_DNA"/>
</dbReference>
<name>F0SZD3_SYNGF</name>
<dbReference type="Gene3D" id="3.40.50.720">
    <property type="entry name" value="NAD(P)-binding Rossmann-like Domain"/>
    <property type="match status" value="1"/>
</dbReference>
<dbReference type="PANTHER" id="PTHR43000">
    <property type="entry name" value="DTDP-D-GLUCOSE 4,6-DEHYDRATASE-RELATED"/>
    <property type="match status" value="1"/>
</dbReference>
<dbReference type="OrthoDB" id="9779041at2"/>
<feature type="domain" description="NAD(P)-binding" evidence="1">
    <location>
        <begin position="13"/>
        <end position="324"/>
    </location>
</feature>
<dbReference type="HOGENOM" id="CLU_007383_1_7_9"/>
<evidence type="ECO:0000313" key="3">
    <source>
        <dbReference type="Proteomes" id="UP000007488"/>
    </source>
</evidence>
<proteinExistence type="predicted"/>
<protein>
    <submittedName>
        <fullName evidence="2">CDP-glucose 4,6-dehydratase</fullName>
        <ecNumber evidence="2">4.2.1.45</ecNumber>
    </submittedName>
</protein>
<dbReference type="InterPro" id="IPR016040">
    <property type="entry name" value="NAD(P)-bd_dom"/>
</dbReference>
<gene>
    <name evidence="2" type="ordered locus">Sgly_0574</name>
</gene>
<dbReference type="InterPro" id="IPR036291">
    <property type="entry name" value="NAD(P)-bd_dom_sf"/>
</dbReference>
<dbReference type="SUPFAM" id="SSF51735">
    <property type="entry name" value="NAD(P)-binding Rossmann-fold domains"/>
    <property type="match status" value="1"/>
</dbReference>
<dbReference type="eggNOG" id="COG0451">
    <property type="taxonomic scope" value="Bacteria"/>
</dbReference>
<keyword evidence="2" id="KW-0456">Lyase</keyword>
<keyword evidence="3" id="KW-1185">Reference proteome</keyword>
<dbReference type="Pfam" id="PF16363">
    <property type="entry name" value="GDP_Man_Dehyd"/>
    <property type="match status" value="1"/>
</dbReference>
<dbReference type="GO" id="GO:0047733">
    <property type="term" value="F:CDP-glucose 4,6-dehydratase activity"/>
    <property type="evidence" value="ECO:0007669"/>
    <property type="project" value="UniProtKB-EC"/>
</dbReference>
<dbReference type="KEGG" id="sgy:Sgly_0574"/>
<dbReference type="AlphaFoldDB" id="F0SZD3"/>
<dbReference type="NCBIfam" id="TIGR02622">
    <property type="entry name" value="CDP_4_6_dhtase"/>
    <property type="match status" value="1"/>
</dbReference>
<dbReference type="Proteomes" id="UP000007488">
    <property type="component" value="Chromosome"/>
</dbReference>
<dbReference type="Gene3D" id="3.90.25.10">
    <property type="entry name" value="UDP-galactose 4-epimerase, domain 1"/>
    <property type="match status" value="1"/>
</dbReference>
<dbReference type="RefSeq" id="WP_013623809.1">
    <property type="nucleotide sequence ID" value="NC_015172.1"/>
</dbReference>
<reference evidence="2 3" key="1">
    <citation type="journal article" date="2011" name="Stand. Genomic Sci.">
        <title>Complete genome sequence of Syntrophobotulus glycolicus type strain (FlGlyR).</title>
        <authorList>
            <person name="Han C."/>
            <person name="Mwirichia R."/>
            <person name="Chertkov O."/>
            <person name="Held B."/>
            <person name="Lapidus A."/>
            <person name="Nolan M."/>
            <person name="Lucas S."/>
            <person name="Hammon N."/>
            <person name="Deshpande S."/>
            <person name="Cheng J.F."/>
            <person name="Tapia R."/>
            <person name="Goodwin L."/>
            <person name="Pitluck S."/>
            <person name="Huntemann M."/>
            <person name="Liolios K."/>
            <person name="Ivanova N."/>
            <person name="Pagani I."/>
            <person name="Mavromatis K."/>
            <person name="Ovchinikova G."/>
            <person name="Pati A."/>
            <person name="Chen A."/>
            <person name="Palaniappan K."/>
            <person name="Land M."/>
            <person name="Hauser L."/>
            <person name="Brambilla E.M."/>
            <person name="Rohde M."/>
            <person name="Spring S."/>
            <person name="Sikorski J."/>
            <person name="Goker M."/>
            <person name="Woyke T."/>
            <person name="Bristow J."/>
            <person name="Eisen J.A."/>
            <person name="Markowitz V."/>
            <person name="Hugenholtz P."/>
            <person name="Kyrpides N.C."/>
            <person name="Klenk H.P."/>
            <person name="Detter J.C."/>
        </authorList>
    </citation>
    <scope>NUCLEOTIDE SEQUENCE [LARGE SCALE GENOMIC DNA]</scope>
    <source>
        <strain evidence="3">DSM 8271 / FlGlyR</strain>
    </source>
</reference>
<evidence type="ECO:0000259" key="1">
    <source>
        <dbReference type="Pfam" id="PF16363"/>
    </source>
</evidence>